<dbReference type="InterPro" id="IPR032675">
    <property type="entry name" value="LRR_dom_sf"/>
</dbReference>
<feature type="signal peptide" evidence="3">
    <location>
        <begin position="1"/>
        <end position="33"/>
    </location>
</feature>
<dbReference type="Proteomes" id="UP000244910">
    <property type="component" value="Chromosome"/>
</dbReference>
<keyword evidence="3" id="KW-0732">Signal</keyword>
<protein>
    <recommendedName>
        <fullName evidence="6">SbsA Ig-like domain-containing protein</fullName>
    </recommendedName>
</protein>
<dbReference type="Pfam" id="PF12799">
    <property type="entry name" value="LRR_4"/>
    <property type="match status" value="5"/>
</dbReference>
<evidence type="ECO:0000256" key="3">
    <source>
        <dbReference type="SAM" id="SignalP"/>
    </source>
</evidence>
<dbReference type="GO" id="GO:0005737">
    <property type="term" value="C:cytoplasm"/>
    <property type="evidence" value="ECO:0007669"/>
    <property type="project" value="TreeGrafter"/>
</dbReference>
<dbReference type="SMART" id="SM00365">
    <property type="entry name" value="LRR_SD22"/>
    <property type="match status" value="9"/>
</dbReference>
<dbReference type="OrthoDB" id="9763643at2"/>
<sequence>MKGEFILSRNKYNYIICVFCTCLFLLFTSKAYASNDNEPIVDAYKVWAIRFNQPINFNKLTKESIQVKDKNNNLVNVRLQEGSWGDLVLVIPPEKGYNLGEEYTLVITKQVYSEKNKQIKEGKTFNFKIKETSEKPIVFKDSVFERLIRYKIKVNKPDWQTLNKSDVENLTELMEQNCGIKSDSTIKYINGIEDLVNLKSLTLTYCQIEDISPLKGLTNLKELMLYDDNITDISSLRGLTNLEFLELYGNQIADIPSLEGLTNLKYIDLGNNKIHDITLLKELSNLQELNLVYNNITDITSLKELTNLNSLNLDNNNISDISPLEKLSNLNSLSLGSNKITDISSLKGLTNLNFLVLDDNNISDISPLKGLTNLKDLNLGSNTISDISPLEGLTNLSTLWLKDTPTNEVYKEKLRKYLPKCDIRLVN</sequence>
<dbReference type="InterPro" id="IPR025875">
    <property type="entry name" value="Leu-rich_rpt_4"/>
</dbReference>
<dbReference type="SUPFAM" id="SSF52058">
    <property type="entry name" value="L domain-like"/>
    <property type="match status" value="1"/>
</dbReference>
<dbReference type="PANTHER" id="PTHR15454:SF56">
    <property type="entry name" value="PROTEIN PHOSPHATASE 1 REGULATORY SUBUNIT 7-RELATED"/>
    <property type="match status" value="1"/>
</dbReference>
<name>A0A2U8DP77_9CLOT</name>
<evidence type="ECO:0000256" key="1">
    <source>
        <dbReference type="ARBA" id="ARBA00022614"/>
    </source>
</evidence>
<accession>A0A2U8DP77</accession>
<proteinExistence type="predicted"/>
<dbReference type="PROSITE" id="PS51450">
    <property type="entry name" value="LRR"/>
    <property type="match status" value="9"/>
</dbReference>
<dbReference type="SMART" id="SM00369">
    <property type="entry name" value="LRR_TYP"/>
    <property type="match status" value="8"/>
</dbReference>
<keyword evidence="1" id="KW-0433">Leucine-rich repeat</keyword>
<reference evidence="5" key="1">
    <citation type="submission" date="2017-04" db="EMBL/GenBank/DDBJ databases">
        <authorList>
            <person name="Song Y."/>
            <person name="Cho B.-K."/>
        </authorList>
    </citation>
    <scope>NUCLEOTIDE SEQUENCE [LARGE SCALE GENOMIC DNA]</scope>
    <source>
        <strain evidence="5">SL1</strain>
    </source>
</reference>
<evidence type="ECO:0008006" key="6">
    <source>
        <dbReference type="Google" id="ProtNLM"/>
    </source>
</evidence>
<dbReference type="InterPro" id="IPR003591">
    <property type="entry name" value="Leu-rich_rpt_typical-subtyp"/>
</dbReference>
<dbReference type="AlphaFoldDB" id="A0A2U8DP77"/>
<dbReference type="KEGG" id="cdrk:B9W14_08305"/>
<dbReference type="PANTHER" id="PTHR15454">
    <property type="entry name" value="NISCHARIN RELATED"/>
    <property type="match status" value="1"/>
</dbReference>
<evidence type="ECO:0000256" key="2">
    <source>
        <dbReference type="ARBA" id="ARBA00022737"/>
    </source>
</evidence>
<organism evidence="4 5">
    <name type="scientific">Clostridium drakei</name>
    <dbReference type="NCBI Taxonomy" id="332101"/>
    <lineage>
        <taxon>Bacteria</taxon>
        <taxon>Bacillati</taxon>
        <taxon>Bacillota</taxon>
        <taxon>Clostridia</taxon>
        <taxon>Eubacteriales</taxon>
        <taxon>Clostridiaceae</taxon>
        <taxon>Clostridium</taxon>
    </lineage>
</organism>
<dbReference type="EMBL" id="CP020953">
    <property type="protein sequence ID" value="AWI04493.1"/>
    <property type="molecule type" value="Genomic_DNA"/>
</dbReference>
<dbReference type="Gene3D" id="3.80.10.10">
    <property type="entry name" value="Ribonuclease Inhibitor"/>
    <property type="match status" value="1"/>
</dbReference>
<feature type="chain" id="PRO_5015977394" description="SbsA Ig-like domain-containing protein" evidence="3">
    <location>
        <begin position="34"/>
        <end position="427"/>
    </location>
</feature>
<dbReference type="InterPro" id="IPR001611">
    <property type="entry name" value="Leu-rich_rpt"/>
</dbReference>
<evidence type="ECO:0000313" key="5">
    <source>
        <dbReference type="Proteomes" id="UP000244910"/>
    </source>
</evidence>
<keyword evidence="2" id="KW-0677">Repeat</keyword>
<keyword evidence="5" id="KW-1185">Reference proteome</keyword>
<evidence type="ECO:0000313" key="4">
    <source>
        <dbReference type="EMBL" id="AWI04493.1"/>
    </source>
</evidence>
<gene>
    <name evidence="4" type="ORF">B9W14_08305</name>
</gene>